<evidence type="ECO:0000256" key="1">
    <source>
        <dbReference type="SAM" id="Phobius"/>
    </source>
</evidence>
<dbReference type="EMBL" id="BOQT01000036">
    <property type="protein sequence ID" value="GIN23402.1"/>
    <property type="molecule type" value="Genomic_DNA"/>
</dbReference>
<feature type="transmembrane region" description="Helical" evidence="1">
    <location>
        <begin position="12"/>
        <end position="31"/>
    </location>
</feature>
<keyword evidence="1" id="KW-1133">Transmembrane helix</keyword>
<reference evidence="2 3" key="1">
    <citation type="submission" date="2021-03" db="EMBL/GenBank/DDBJ databases">
        <title>Antimicrobial resistance genes in bacteria isolated from Japanese honey, and their potential for conferring macrolide and lincosamide resistance in the American foulbrood pathogen Paenibacillus larvae.</title>
        <authorList>
            <person name="Okamoto M."/>
            <person name="Kumagai M."/>
            <person name="Kanamori H."/>
            <person name="Takamatsu D."/>
        </authorList>
    </citation>
    <scope>NUCLEOTIDE SEQUENCE [LARGE SCALE GENOMIC DNA]</scope>
    <source>
        <strain evidence="2 3">J1TS3</strain>
    </source>
</reference>
<dbReference type="Proteomes" id="UP000680279">
    <property type="component" value="Unassembled WGS sequence"/>
</dbReference>
<sequence length="61" mass="7151">MNVIAKNARKIYFIVVLMMLIKTFFPIHQLYDNALNILFVLIAIPVLIIEFKVNMRNRGNT</sequence>
<protein>
    <submittedName>
        <fullName evidence="2">Uncharacterized protein</fullName>
    </submittedName>
</protein>
<organism evidence="2 3">
    <name type="scientific">Siminovitchia fordii</name>
    <dbReference type="NCBI Taxonomy" id="254759"/>
    <lineage>
        <taxon>Bacteria</taxon>
        <taxon>Bacillati</taxon>
        <taxon>Bacillota</taxon>
        <taxon>Bacilli</taxon>
        <taxon>Bacillales</taxon>
        <taxon>Bacillaceae</taxon>
        <taxon>Siminovitchia</taxon>
    </lineage>
</organism>
<keyword evidence="1" id="KW-0812">Transmembrane</keyword>
<evidence type="ECO:0000313" key="2">
    <source>
        <dbReference type="EMBL" id="GIN23402.1"/>
    </source>
</evidence>
<comment type="caution">
    <text evidence="2">The sequence shown here is derived from an EMBL/GenBank/DDBJ whole genome shotgun (WGS) entry which is preliminary data.</text>
</comment>
<feature type="transmembrane region" description="Helical" evidence="1">
    <location>
        <begin position="37"/>
        <end position="55"/>
    </location>
</feature>
<accession>A0ABQ4KEA7</accession>
<keyword evidence="3" id="KW-1185">Reference proteome</keyword>
<keyword evidence="1" id="KW-0472">Membrane</keyword>
<evidence type="ECO:0000313" key="3">
    <source>
        <dbReference type="Proteomes" id="UP000680279"/>
    </source>
</evidence>
<gene>
    <name evidence="2" type="ORF">J1TS3_45360</name>
</gene>
<name>A0ABQ4KEA7_9BACI</name>
<proteinExistence type="predicted"/>